<keyword evidence="9 16" id="KW-0863">Zinc-finger</keyword>
<dbReference type="PANTHER" id="PTHR10322:SF23">
    <property type="entry name" value="DNA POLYMERASE DELTA CATALYTIC SUBUNIT"/>
    <property type="match status" value="1"/>
</dbReference>
<keyword evidence="4 16" id="KW-0808">Transferase</keyword>
<dbReference type="InterPro" id="IPR036397">
    <property type="entry name" value="RNaseH_sf"/>
</dbReference>
<feature type="domain" description="C4-type zinc-finger of DNA polymerase delta" evidence="18">
    <location>
        <begin position="573"/>
        <end position="637"/>
    </location>
</feature>
<keyword evidence="3 16" id="KW-0004">4Fe-4S</keyword>
<dbReference type="InterPro" id="IPR017964">
    <property type="entry name" value="DNA-dir_DNA_pol_B_CS"/>
</dbReference>
<evidence type="ECO:0000256" key="15">
    <source>
        <dbReference type="ARBA" id="ARBA00049244"/>
    </source>
</evidence>
<dbReference type="NCBIfam" id="TIGR00592">
    <property type="entry name" value="pol2"/>
    <property type="match status" value="1"/>
</dbReference>
<keyword evidence="6 16" id="KW-0235">DNA replication</keyword>
<evidence type="ECO:0000256" key="14">
    <source>
        <dbReference type="ARBA" id="ARBA00023242"/>
    </source>
</evidence>
<evidence type="ECO:0000256" key="8">
    <source>
        <dbReference type="ARBA" id="ARBA00022723"/>
    </source>
</evidence>
<keyword evidence="16" id="KW-0862">Zinc</keyword>
<evidence type="ECO:0000259" key="18">
    <source>
        <dbReference type="Pfam" id="PF14260"/>
    </source>
</evidence>
<organism evidence="19 20">
    <name type="scientific">Clytia hemisphaerica</name>
    <dbReference type="NCBI Taxonomy" id="252671"/>
    <lineage>
        <taxon>Eukaryota</taxon>
        <taxon>Metazoa</taxon>
        <taxon>Cnidaria</taxon>
        <taxon>Hydrozoa</taxon>
        <taxon>Hydroidolina</taxon>
        <taxon>Leptothecata</taxon>
        <taxon>Obeliida</taxon>
        <taxon>Clytiidae</taxon>
        <taxon>Clytia</taxon>
    </lineage>
</organism>
<dbReference type="PANTHER" id="PTHR10322">
    <property type="entry name" value="DNA POLYMERASE CATALYTIC SUBUNIT"/>
    <property type="match status" value="1"/>
</dbReference>
<dbReference type="SUPFAM" id="SSF53098">
    <property type="entry name" value="Ribonuclease H-like"/>
    <property type="match status" value="1"/>
</dbReference>
<keyword evidence="8 16" id="KW-0479">Metal-binding</keyword>
<evidence type="ECO:0000256" key="1">
    <source>
        <dbReference type="ARBA" id="ARBA00004123"/>
    </source>
</evidence>
<dbReference type="GO" id="GO:0000166">
    <property type="term" value="F:nucleotide binding"/>
    <property type="evidence" value="ECO:0007669"/>
    <property type="project" value="InterPro"/>
</dbReference>
<reference evidence="19" key="1">
    <citation type="submission" date="2021-01" db="UniProtKB">
        <authorList>
            <consortium name="EnsemblMetazoa"/>
        </authorList>
    </citation>
    <scope>IDENTIFICATION</scope>
</reference>
<proteinExistence type="inferred from homology"/>
<dbReference type="InterPro" id="IPR006172">
    <property type="entry name" value="DNA-dir_DNA_pol_B"/>
</dbReference>
<dbReference type="InterPro" id="IPR050240">
    <property type="entry name" value="DNA_pol_type-B"/>
</dbReference>
<dbReference type="GO" id="GO:0006297">
    <property type="term" value="P:nucleotide-excision repair, DNA gap filling"/>
    <property type="evidence" value="ECO:0007669"/>
    <property type="project" value="TreeGrafter"/>
</dbReference>
<evidence type="ECO:0000256" key="5">
    <source>
        <dbReference type="ARBA" id="ARBA00022695"/>
    </source>
</evidence>
<dbReference type="Gene3D" id="1.10.287.690">
    <property type="entry name" value="Helix hairpin bin"/>
    <property type="match status" value="1"/>
</dbReference>
<evidence type="ECO:0000256" key="2">
    <source>
        <dbReference type="ARBA" id="ARBA00005755"/>
    </source>
</evidence>
<dbReference type="InterPro" id="IPR025687">
    <property type="entry name" value="Znf-C4pol"/>
</dbReference>
<dbReference type="PRINTS" id="PR00106">
    <property type="entry name" value="DNAPOLB"/>
</dbReference>
<evidence type="ECO:0000259" key="17">
    <source>
        <dbReference type="Pfam" id="PF00136"/>
    </source>
</evidence>
<dbReference type="GO" id="GO:0003887">
    <property type="term" value="F:DNA-directed DNA polymerase activity"/>
    <property type="evidence" value="ECO:0007669"/>
    <property type="project" value="UniProtKB-KW"/>
</dbReference>
<dbReference type="InterPro" id="IPR006134">
    <property type="entry name" value="DNA-dir_DNA_pol_B_multi_dom"/>
</dbReference>
<dbReference type="CDD" id="cd05533">
    <property type="entry name" value="POLBc_delta"/>
    <property type="match status" value="1"/>
</dbReference>
<evidence type="ECO:0000256" key="7">
    <source>
        <dbReference type="ARBA" id="ARBA00022722"/>
    </source>
</evidence>
<evidence type="ECO:0000256" key="10">
    <source>
        <dbReference type="ARBA" id="ARBA00022801"/>
    </source>
</evidence>
<evidence type="ECO:0000256" key="3">
    <source>
        <dbReference type="ARBA" id="ARBA00022485"/>
    </source>
</evidence>
<dbReference type="GO" id="GO:0008270">
    <property type="term" value="F:zinc ion binding"/>
    <property type="evidence" value="ECO:0007669"/>
    <property type="project" value="UniProtKB-KW"/>
</dbReference>
<dbReference type="PROSITE" id="PS00116">
    <property type="entry name" value="DNA_POLYMERASE_B"/>
    <property type="match status" value="1"/>
</dbReference>
<keyword evidence="11" id="KW-0269">Exonuclease</keyword>
<name>A0A7M5WY33_9CNID</name>
<keyword evidence="16" id="KW-0408">Iron</keyword>
<dbReference type="GO" id="GO:0008296">
    <property type="term" value="F:3'-5'-DNA exonuclease activity"/>
    <property type="evidence" value="ECO:0007669"/>
    <property type="project" value="TreeGrafter"/>
</dbReference>
<evidence type="ECO:0000313" key="19">
    <source>
        <dbReference type="EnsemblMetazoa" id="CLYHEMP014925.1"/>
    </source>
</evidence>
<accession>A0A7M5WY33</accession>
<keyword evidence="12 16" id="KW-0239">DNA-directed DNA polymerase</keyword>
<comment type="subcellular location">
    <subcellularLocation>
        <location evidence="1 16">Nucleus</location>
    </subcellularLocation>
</comment>
<keyword evidence="7" id="KW-0540">Nuclease</keyword>
<comment type="similarity">
    <text evidence="2 16">Belongs to the DNA polymerase type-B family.</text>
</comment>
<evidence type="ECO:0000313" key="20">
    <source>
        <dbReference type="Proteomes" id="UP000594262"/>
    </source>
</evidence>
<dbReference type="Proteomes" id="UP000594262">
    <property type="component" value="Unplaced"/>
</dbReference>
<dbReference type="EnsemblMetazoa" id="CLYHEMT014925.1">
    <property type="protein sequence ID" value="CLYHEMP014925.1"/>
    <property type="gene ID" value="CLYHEMG014925"/>
</dbReference>
<dbReference type="SUPFAM" id="SSF56672">
    <property type="entry name" value="DNA/RNA polymerases"/>
    <property type="match status" value="1"/>
</dbReference>
<dbReference type="InterPro" id="IPR043502">
    <property type="entry name" value="DNA/RNA_pol_sf"/>
</dbReference>
<dbReference type="Pfam" id="PF14260">
    <property type="entry name" value="zf-C4pol"/>
    <property type="match status" value="1"/>
</dbReference>
<dbReference type="Pfam" id="PF00136">
    <property type="entry name" value="DNA_pol_B"/>
    <property type="match status" value="1"/>
</dbReference>
<keyword evidence="13 16" id="KW-0238">DNA-binding</keyword>
<evidence type="ECO:0000256" key="13">
    <source>
        <dbReference type="ARBA" id="ARBA00023125"/>
    </source>
</evidence>
<dbReference type="OrthoDB" id="2414538at2759"/>
<dbReference type="GO" id="GO:0006287">
    <property type="term" value="P:base-excision repair, gap-filling"/>
    <property type="evidence" value="ECO:0007669"/>
    <property type="project" value="TreeGrafter"/>
</dbReference>
<evidence type="ECO:0000256" key="12">
    <source>
        <dbReference type="ARBA" id="ARBA00022932"/>
    </source>
</evidence>
<evidence type="ECO:0000256" key="6">
    <source>
        <dbReference type="ARBA" id="ARBA00022705"/>
    </source>
</evidence>
<dbReference type="GO" id="GO:0003677">
    <property type="term" value="F:DNA binding"/>
    <property type="evidence" value="ECO:0007669"/>
    <property type="project" value="UniProtKB-KW"/>
</dbReference>
<keyword evidence="14 16" id="KW-0539">Nucleus</keyword>
<evidence type="ECO:0000256" key="4">
    <source>
        <dbReference type="ARBA" id="ARBA00022679"/>
    </source>
</evidence>
<dbReference type="InterPro" id="IPR023211">
    <property type="entry name" value="DNA_pol_palm_dom_sf"/>
</dbReference>
<feature type="domain" description="DNA-directed DNA polymerase family B multifunctional" evidence="17">
    <location>
        <begin position="105"/>
        <end position="534"/>
    </location>
</feature>
<keyword evidence="20" id="KW-1185">Reference proteome</keyword>
<keyword evidence="5 16" id="KW-0548">Nucleotidyltransferase</keyword>
<dbReference type="Gene3D" id="3.90.1600.10">
    <property type="entry name" value="Palm domain of DNA polymerase"/>
    <property type="match status" value="1"/>
</dbReference>
<dbReference type="Gene3D" id="1.10.132.60">
    <property type="entry name" value="DNA polymerase family B, C-terminal domain"/>
    <property type="match status" value="1"/>
</dbReference>
<dbReference type="FunFam" id="1.10.287.690:FF:000001">
    <property type="entry name" value="DNA polymerase"/>
    <property type="match status" value="1"/>
</dbReference>
<comment type="cofactor">
    <cofactor evidence="16">
        <name>[4Fe-4S] cluster</name>
        <dbReference type="ChEBI" id="CHEBI:49883"/>
    </cofactor>
</comment>
<evidence type="ECO:0000256" key="11">
    <source>
        <dbReference type="ARBA" id="ARBA00022839"/>
    </source>
</evidence>
<evidence type="ECO:0000256" key="16">
    <source>
        <dbReference type="RuleBase" id="RU000442"/>
    </source>
</evidence>
<dbReference type="Gene3D" id="3.30.420.10">
    <property type="entry name" value="Ribonuclease H-like superfamily/Ribonuclease H"/>
    <property type="match status" value="1"/>
</dbReference>
<dbReference type="SMART" id="SM00486">
    <property type="entry name" value="POLBc"/>
    <property type="match status" value="1"/>
</dbReference>
<dbReference type="GO" id="GO:0051539">
    <property type="term" value="F:4 iron, 4 sulfur cluster binding"/>
    <property type="evidence" value="ECO:0007669"/>
    <property type="project" value="UniProtKB-KW"/>
</dbReference>
<dbReference type="GO" id="GO:0045004">
    <property type="term" value="P:DNA replication proofreading"/>
    <property type="evidence" value="ECO:0007669"/>
    <property type="project" value="TreeGrafter"/>
</dbReference>
<dbReference type="InterPro" id="IPR012337">
    <property type="entry name" value="RNaseH-like_sf"/>
</dbReference>
<keyword evidence="10" id="KW-0378">Hydrolase</keyword>
<sequence>MLLKFTMKEKQVINIAGTVQFDLLHALLRDYKLRSYTLNSVSYHFLKEQKEDVQHSIITDLQNGNSQTRRRLAVYCMKDAILPLRLLEKLMCIINYMEMARVTGVPLSYLLSRGQQIKVVSQLLRKTKLQDLILPAQKIEAGDEYEGATVIDPIKGYYKMPIATLDFASLYPSIMMAHNLCYTSLLTREAAKEMGQDEYIITPCGHYFVKSNLRKGLLPEILEHLLSARKKAKADLKKETDPFKKKVLDGRQLALKISANSVYGFTGAQVGKLPCLEISSSVTAFGRQMIERTKQLVEDKYNIKNGFKYDSKVIYGDTDSVMVRFGTDSLEESMSLGQEAAAYVSGHFVKPIKLEFEKVYFPYLLISKKRYAGLYYTRTETYDKMDCKGIETVRRDNAPLVAKLINTCLQKLLIDKDPDGAILYTKQVISDLLCNRIDISELVITKELTKTEDEYGAKQAHSVLAEKMKKRDAGSAPKLGDRVPYVIVAGVKGSKAYEKAEDPIYVLENNIPIDTNHYLEHQLMNPLLRIFEPILGENKTQNALFKGEHTRVKTVVTAKVGGLAKFTKKTATCLGCKTVIPKELGNSAVCKHCKPKESALFQKEISSLASLEEKFNKLWTQCQRCQGSFHEDVLCTREK</sequence>
<dbReference type="FunFam" id="1.10.132.60:FF:000001">
    <property type="entry name" value="DNA polymerase"/>
    <property type="match status" value="1"/>
</dbReference>
<protein>
    <recommendedName>
        <fullName evidence="16">DNA polymerase</fullName>
        <ecNumber evidence="16">2.7.7.7</ecNumber>
    </recommendedName>
</protein>
<dbReference type="InterPro" id="IPR042087">
    <property type="entry name" value="DNA_pol_B_thumb"/>
</dbReference>
<dbReference type="GO" id="GO:0043625">
    <property type="term" value="C:delta DNA polymerase complex"/>
    <property type="evidence" value="ECO:0007669"/>
    <property type="project" value="TreeGrafter"/>
</dbReference>
<dbReference type="AlphaFoldDB" id="A0A7M5WY33"/>
<dbReference type="EC" id="2.7.7.7" evidence="16"/>
<keyword evidence="16" id="KW-0411">Iron-sulfur</keyword>
<comment type="catalytic activity">
    <reaction evidence="15 16">
        <text>DNA(n) + a 2'-deoxyribonucleoside 5'-triphosphate = DNA(n+1) + diphosphate</text>
        <dbReference type="Rhea" id="RHEA:22508"/>
        <dbReference type="Rhea" id="RHEA-COMP:17339"/>
        <dbReference type="Rhea" id="RHEA-COMP:17340"/>
        <dbReference type="ChEBI" id="CHEBI:33019"/>
        <dbReference type="ChEBI" id="CHEBI:61560"/>
        <dbReference type="ChEBI" id="CHEBI:173112"/>
        <dbReference type="EC" id="2.7.7.7"/>
    </reaction>
</comment>
<evidence type="ECO:0000256" key="9">
    <source>
        <dbReference type="ARBA" id="ARBA00022771"/>
    </source>
</evidence>